<evidence type="ECO:0000313" key="2">
    <source>
        <dbReference type="EMBL" id="GAT19035.1"/>
    </source>
</evidence>
<organism evidence="2 3">
    <name type="scientific">Aspergillus kawachii</name>
    <name type="common">White koji mold</name>
    <name type="synonym">Aspergillus awamori var. kawachi</name>
    <dbReference type="NCBI Taxonomy" id="1069201"/>
    <lineage>
        <taxon>Eukaryota</taxon>
        <taxon>Fungi</taxon>
        <taxon>Dikarya</taxon>
        <taxon>Ascomycota</taxon>
        <taxon>Pezizomycotina</taxon>
        <taxon>Eurotiomycetes</taxon>
        <taxon>Eurotiomycetidae</taxon>
        <taxon>Eurotiales</taxon>
        <taxon>Aspergillaceae</taxon>
        <taxon>Aspergillus</taxon>
        <taxon>Aspergillus subgen. Circumdati</taxon>
    </lineage>
</organism>
<reference evidence="2 3" key="1">
    <citation type="journal article" date="2016" name="DNA Res.">
        <title>Genome sequence of Aspergillus luchuensis NBRC 4314.</title>
        <authorList>
            <person name="Yamada O."/>
            <person name="Machida M."/>
            <person name="Hosoyama A."/>
            <person name="Goto M."/>
            <person name="Takahashi T."/>
            <person name="Futagami T."/>
            <person name="Yamagata Y."/>
            <person name="Takeuchi M."/>
            <person name="Kobayashi T."/>
            <person name="Koike H."/>
            <person name="Abe K."/>
            <person name="Asai K."/>
            <person name="Arita M."/>
            <person name="Fujita N."/>
            <person name="Fukuda K."/>
            <person name="Higa K."/>
            <person name="Horikawa H."/>
            <person name="Ishikawa T."/>
            <person name="Jinno K."/>
            <person name="Kato Y."/>
            <person name="Kirimura K."/>
            <person name="Mizutani O."/>
            <person name="Nakasone K."/>
            <person name="Sano M."/>
            <person name="Shiraishi Y."/>
            <person name="Tsukahara M."/>
            <person name="Gomi K."/>
        </authorList>
    </citation>
    <scope>NUCLEOTIDE SEQUENCE [LARGE SCALE GENOMIC DNA]</scope>
    <source>
        <strain evidence="2 3">RIB 2604</strain>
    </source>
</reference>
<gene>
    <name evidence="2" type="ORF">RIB2604_00301330</name>
</gene>
<reference evidence="3" key="2">
    <citation type="submission" date="2016-02" db="EMBL/GenBank/DDBJ databases">
        <title>Genome sequencing of Aspergillus luchuensis NBRC 4314.</title>
        <authorList>
            <person name="Yamada O."/>
        </authorList>
    </citation>
    <scope>NUCLEOTIDE SEQUENCE [LARGE SCALE GENOMIC DNA]</scope>
    <source>
        <strain evidence="3">RIB 2604</strain>
    </source>
</reference>
<evidence type="ECO:0000256" key="1">
    <source>
        <dbReference type="SAM" id="MobiDB-lite"/>
    </source>
</evidence>
<protein>
    <submittedName>
        <fullName evidence="2">Endo-1,3(4)-beta-glucanase</fullName>
    </submittedName>
</protein>
<sequence length="102" mass="11286">MENATPMAHKGSPPVGGSGKHLRDTQAINKDPHLEKHCIIWLQEAFHQPTGCGLLPAMNGHTEWGVVTQTWDESSENWQLALIALWQRTSSRTNKTGTMQVG</sequence>
<comment type="caution">
    <text evidence="2">The sequence shown here is derived from an EMBL/GenBank/DDBJ whole genome shotgun (WGS) entry which is preliminary data.</text>
</comment>
<accession>A0A146EYF6</accession>
<proteinExistence type="predicted"/>
<feature type="region of interest" description="Disordered" evidence="1">
    <location>
        <begin position="1"/>
        <end position="24"/>
    </location>
</feature>
<evidence type="ECO:0000313" key="3">
    <source>
        <dbReference type="Proteomes" id="UP000075230"/>
    </source>
</evidence>
<dbReference type="EMBL" id="BCWF01000003">
    <property type="protein sequence ID" value="GAT19035.1"/>
    <property type="molecule type" value="Genomic_DNA"/>
</dbReference>
<name>A0A146EYF6_ASPKA</name>
<dbReference type="AlphaFoldDB" id="A0A146EYF6"/>
<dbReference type="Proteomes" id="UP000075230">
    <property type="component" value="Unassembled WGS sequence"/>
</dbReference>